<dbReference type="InterPro" id="IPR022644">
    <property type="entry name" value="De-COase2_N"/>
</dbReference>
<dbReference type="Gene3D" id="2.40.37.10">
    <property type="entry name" value="Lyase, Ornithine Decarboxylase, Chain A, domain 1"/>
    <property type="match status" value="1"/>
</dbReference>
<proteinExistence type="inferred from homology"/>
<dbReference type="PANTHER" id="PTHR43295">
    <property type="entry name" value="ARGININE DECARBOXYLASE"/>
    <property type="match status" value="1"/>
</dbReference>
<evidence type="ECO:0000259" key="14">
    <source>
        <dbReference type="Pfam" id="PF17810"/>
    </source>
</evidence>
<dbReference type="InterPro" id="IPR041128">
    <property type="entry name" value="Arg_decarbox_C"/>
</dbReference>
<sequence length="629" mass="70581">MSQPLDTAAEVYAVERWSEGYFAIDREGRVRVRPDRQGRGVSLDAIVDRLPDENLQLPVLLRFQGILRDRVDQLTGAFAQAREQDDYQGRYTAVYPVKVNQQRAVVEEIVRHGGDRVGLEAGSKPELMAVLGVAPEEAVIVCNGYKDREYLRLALIGEKLGHRVYIVVEKLSELRLLLEEARALDVAPRIGVRIRLASVGSGNWQNTGGEKSKFGLSANQVLSAIRHLREAGMQDALQLLHFHLGSQLANIRDIQRGMREAARFYAELQAMGVNIRVMDVGGGLGVDYEGTGSRSYCSMNYSMQQYAQAIVRTLWEICEARGLPHPDIISESGRALTAHHAVLVTNVVDLESVPDTVPPASENAAPMMLRDLRELLQGLDERSPVEAYHDALHWLSEAQGAYTHGVLDLGQRAEAEQLYQAICHRVRQRLNGDIRHHRDIMDELNEKLAHRLFCNFSLFQSLPDVWAIEQVFPILPLSRLNEPLDHRVVIRDLTCDSDGRVDRYVDHNGLEATLPFPEPRPAGEDRIAFFMVGAYQEILGDMHNLFGDTDSVNVEVHEGSEDSDFAFSGAEQGDSTDELLRYVHFDPEELRARYRHKVAAARLDQADARDLLAYLDDGLKAYTYLESGS</sequence>
<comment type="cofactor">
    <cofactor evidence="2 12">
        <name>Mg(2+)</name>
        <dbReference type="ChEBI" id="CHEBI:18420"/>
    </cofactor>
</comment>
<dbReference type="PRINTS" id="PR01180">
    <property type="entry name" value="ARGDCRBXLASE"/>
</dbReference>
<comment type="caution">
    <text evidence="12">Lacks conserved residue(s) required for the propagation of feature annotation.</text>
</comment>
<comment type="catalytic activity">
    <reaction evidence="12">
        <text>L-arginine + H(+) = agmatine + CO2</text>
        <dbReference type="Rhea" id="RHEA:17641"/>
        <dbReference type="ChEBI" id="CHEBI:15378"/>
        <dbReference type="ChEBI" id="CHEBI:16526"/>
        <dbReference type="ChEBI" id="CHEBI:32682"/>
        <dbReference type="ChEBI" id="CHEBI:58145"/>
        <dbReference type="EC" id="4.1.1.19"/>
    </reaction>
</comment>
<evidence type="ECO:0000256" key="3">
    <source>
        <dbReference type="ARBA" id="ARBA00002257"/>
    </source>
</evidence>
<evidence type="ECO:0000256" key="12">
    <source>
        <dbReference type="HAMAP-Rule" id="MF_01417"/>
    </source>
</evidence>
<comment type="similarity">
    <text evidence="4 12">Belongs to the Orn/Lys/Arg decarboxylase class-II family. SpeA subfamily.</text>
</comment>
<dbReference type="InterPro" id="IPR009006">
    <property type="entry name" value="Ala_racemase/Decarboxylase_C"/>
</dbReference>
<name>A0ABU0W7V5_9GAMM</name>
<dbReference type="InterPro" id="IPR040634">
    <property type="entry name" value="Arg_decarb_HB"/>
</dbReference>
<keyword evidence="9 12" id="KW-0745">Spermidine biosynthesis</keyword>
<comment type="pathway">
    <text evidence="12">Amine and polyamine biosynthesis; agmatine biosynthesis; agmatine from L-arginine: step 1/1.</text>
</comment>
<comment type="cofactor">
    <cofactor evidence="1 12">
        <name>pyridoxal 5'-phosphate</name>
        <dbReference type="ChEBI" id="CHEBI:597326"/>
    </cofactor>
</comment>
<evidence type="ECO:0000256" key="9">
    <source>
        <dbReference type="ARBA" id="ARBA00023066"/>
    </source>
</evidence>
<dbReference type="CDD" id="cd06830">
    <property type="entry name" value="PLPDE_III_ADC"/>
    <property type="match status" value="1"/>
</dbReference>
<gene>
    <name evidence="12 16" type="primary">speA</name>
    <name evidence="16" type="ORF">RBH19_08135</name>
</gene>
<dbReference type="NCBIfam" id="NF003763">
    <property type="entry name" value="PRK05354.1"/>
    <property type="match status" value="1"/>
</dbReference>
<comment type="function">
    <text evidence="3 12">Catalyzes the biosynthesis of agmatine from arginine.</text>
</comment>
<dbReference type="Gene3D" id="1.20.58.930">
    <property type="match status" value="1"/>
</dbReference>
<keyword evidence="17" id="KW-1185">Reference proteome</keyword>
<keyword evidence="5 12" id="KW-0479">Metal-binding</keyword>
<reference evidence="16 17" key="1">
    <citation type="submission" date="2023-08" db="EMBL/GenBank/DDBJ databases">
        <title>Whole-genome sequencing of halo(alkali)philic microorganisms from hypersaline lakes.</title>
        <authorList>
            <person name="Sorokin D.Y."/>
            <person name="Abbas B."/>
            <person name="Merkel A.Y."/>
        </authorList>
    </citation>
    <scope>NUCLEOTIDE SEQUENCE [LARGE SCALE GENOMIC DNA]</scope>
    <source>
        <strain evidence="16 17">AB-CW4</strain>
    </source>
</reference>
<dbReference type="PROSITE" id="PS00878">
    <property type="entry name" value="ODR_DC_2_1"/>
    <property type="match status" value="1"/>
</dbReference>
<keyword evidence="7 12" id="KW-0460">Magnesium</keyword>
<dbReference type="EC" id="4.1.1.19" evidence="12"/>
<evidence type="ECO:0000256" key="1">
    <source>
        <dbReference type="ARBA" id="ARBA00001933"/>
    </source>
</evidence>
<dbReference type="InterPro" id="IPR022653">
    <property type="entry name" value="De-COase2_pyr-phos_BS"/>
</dbReference>
<evidence type="ECO:0000256" key="2">
    <source>
        <dbReference type="ARBA" id="ARBA00001946"/>
    </source>
</evidence>
<dbReference type="Pfam" id="PF17810">
    <property type="entry name" value="Arg_decarb_HB"/>
    <property type="match status" value="1"/>
</dbReference>
<keyword evidence="11 12" id="KW-0456">Lyase</keyword>
<evidence type="ECO:0000313" key="17">
    <source>
        <dbReference type="Proteomes" id="UP001239019"/>
    </source>
</evidence>
<dbReference type="PIRSF" id="PIRSF001336">
    <property type="entry name" value="Arg_decrbxlase"/>
    <property type="match status" value="1"/>
</dbReference>
<dbReference type="Pfam" id="PF02784">
    <property type="entry name" value="Orn_Arg_deC_N"/>
    <property type="match status" value="1"/>
</dbReference>
<accession>A0ABU0W7V5</accession>
<dbReference type="EMBL" id="JAVDDT010000004">
    <property type="protein sequence ID" value="MDQ2069838.1"/>
    <property type="molecule type" value="Genomic_DNA"/>
</dbReference>
<evidence type="ECO:0000259" key="15">
    <source>
        <dbReference type="Pfam" id="PF17944"/>
    </source>
</evidence>
<feature type="domain" description="Arginine decarboxylase helical bundle" evidence="14">
    <location>
        <begin position="363"/>
        <end position="445"/>
    </location>
</feature>
<dbReference type="Gene3D" id="3.20.20.10">
    <property type="entry name" value="Alanine racemase"/>
    <property type="match status" value="1"/>
</dbReference>
<evidence type="ECO:0000259" key="13">
    <source>
        <dbReference type="Pfam" id="PF02784"/>
    </source>
</evidence>
<dbReference type="SUPFAM" id="SSF50621">
    <property type="entry name" value="Alanine racemase C-terminal domain-like"/>
    <property type="match status" value="1"/>
</dbReference>
<protein>
    <recommendedName>
        <fullName evidence="12">Biosynthetic arginine decarboxylase</fullName>
        <shortName evidence="12">ADC</shortName>
        <ecNumber evidence="12">4.1.1.19</ecNumber>
    </recommendedName>
</protein>
<dbReference type="InterPro" id="IPR000183">
    <property type="entry name" value="Orn/DAP/Arg_de-COase"/>
</dbReference>
<dbReference type="PRINTS" id="PR01179">
    <property type="entry name" value="ODADCRBXLASE"/>
</dbReference>
<dbReference type="InterPro" id="IPR029066">
    <property type="entry name" value="PLP-binding_barrel"/>
</dbReference>
<evidence type="ECO:0000256" key="6">
    <source>
        <dbReference type="ARBA" id="ARBA00022793"/>
    </source>
</evidence>
<dbReference type="PANTHER" id="PTHR43295:SF9">
    <property type="entry name" value="BIOSYNTHETIC ARGININE DECARBOXYLASE"/>
    <property type="match status" value="1"/>
</dbReference>
<organism evidence="16 17">
    <name type="scientific">Natronospira bacteriovora</name>
    <dbReference type="NCBI Taxonomy" id="3069753"/>
    <lineage>
        <taxon>Bacteria</taxon>
        <taxon>Pseudomonadati</taxon>
        <taxon>Pseudomonadota</taxon>
        <taxon>Gammaproteobacteria</taxon>
        <taxon>Natronospirales</taxon>
        <taxon>Natronospiraceae</taxon>
        <taxon>Natronospira</taxon>
    </lineage>
</organism>
<dbReference type="Proteomes" id="UP001239019">
    <property type="component" value="Unassembled WGS sequence"/>
</dbReference>
<evidence type="ECO:0000256" key="8">
    <source>
        <dbReference type="ARBA" id="ARBA00022898"/>
    </source>
</evidence>
<keyword evidence="10 12" id="KW-0620">Polyamine biosynthesis</keyword>
<dbReference type="GO" id="GO:0008792">
    <property type="term" value="F:arginine decarboxylase activity"/>
    <property type="evidence" value="ECO:0007669"/>
    <property type="project" value="UniProtKB-EC"/>
</dbReference>
<evidence type="ECO:0000256" key="5">
    <source>
        <dbReference type="ARBA" id="ARBA00022723"/>
    </source>
</evidence>
<keyword evidence="8 12" id="KW-0663">Pyridoxal phosphate</keyword>
<dbReference type="HAMAP" id="MF_01417">
    <property type="entry name" value="SpeA"/>
    <property type="match status" value="1"/>
</dbReference>
<evidence type="ECO:0000256" key="4">
    <source>
        <dbReference type="ARBA" id="ARBA00008357"/>
    </source>
</evidence>
<evidence type="ECO:0000313" key="16">
    <source>
        <dbReference type="EMBL" id="MDQ2069838.1"/>
    </source>
</evidence>
<dbReference type="InterPro" id="IPR002985">
    <property type="entry name" value="Arg_decrbxlase"/>
</dbReference>
<keyword evidence="6 12" id="KW-0210">Decarboxylase</keyword>
<evidence type="ECO:0000256" key="10">
    <source>
        <dbReference type="ARBA" id="ARBA00023115"/>
    </source>
</evidence>
<dbReference type="Pfam" id="PF17944">
    <property type="entry name" value="Arg_decarbox_C"/>
    <property type="match status" value="1"/>
</dbReference>
<evidence type="ECO:0000256" key="7">
    <source>
        <dbReference type="ARBA" id="ARBA00022842"/>
    </source>
</evidence>
<dbReference type="RefSeq" id="WP_306728332.1">
    <property type="nucleotide sequence ID" value="NZ_JAVDDT010000004.1"/>
</dbReference>
<feature type="modified residue" description="N6-(pyridoxal phosphate)lysine" evidence="12">
    <location>
        <position position="98"/>
    </location>
</feature>
<dbReference type="Gene3D" id="1.10.287.3440">
    <property type="match status" value="1"/>
</dbReference>
<evidence type="ECO:0000256" key="11">
    <source>
        <dbReference type="ARBA" id="ARBA00023239"/>
    </source>
</evidence>
<dbReference type="NCBIfam" id="TIGR01273">
    <property type="entry name" value="speA"/>
    <property type="match status" value="1"/>
</dbReference>
<feature type="domain" description="Arginine decarboxylase C-terminal helical" evidence="15">
    <location>
        <begin position="577"/>
        <end position="625"/>
    </location>
</feature>
<dbReference type="SUPFAM" id="SSF51419">
    <property type="entry name" value="PLP-binding barrel"/>
    <property type="match status" value="1"/>
</dbReference>
<comment type="caution">
    <text evidence="16">The sequence shown here is derived from an EMBL/GenBank/DDBJ whole genome shotgun (WGS) entry which is preliminary data.</text>
</comment>
<feature type="domain" description="Orn/DAP/Arg decarboxylase 2 N-terminal" evidence="13">
    <location>
        <begin position="85"/>
        <end position="338"/>
    </location>
</feature>